<proteinExistence type="predicted"/>
<gene>
    <name evidence="2" type="ORF">CBW65_01425</name>
</gene>
<organism evidence="2 3">
    <name type="scientific">Tumebacillus avium</name>
    <dbReference type="NCBI Taxonomy" id="1903704"/>
    <lineage>
        <taxon>Bacteria</taxon>
        <taxon>Bacillati</taxon>
        <taxon>Bacillota</taxon>
        <taxon>Bacilli</taxon>
        <taxon>Bacillales</taxon>
        <taxon>Alicyclobacillaceae</taxon>
        <taxon>Tumebacillus</taxon>
    </lineage>
</organism>
<dbReference type="PANTHER" id="PTHR36444:SF2">
    <property type="entry name" value="TRANSCRIPTIONAL REGULATOR PROTEIN YOBU-RELATED"/>
    <property type="match status" value="1"/>
</dbReference>
<dbReference type="RefSeq" id="WP_087455250.1">
    <property type="nucleotide sequence ID" value="NZ_CP021434.1"/>
</dbReference>
<feature type="domain" description="AraC effector-binding" evidence="1">
    <location>
        <begin position="1"/>
        <end position="157"/>
    </location>
</feature>
<dbReference type="SUPFAM" id="SSF55136">
    <property type="entry name" value="Probable bacterial effector-binding domain"/>
    <property type="match status" value="1"/>
</dbReference>
<dbReference type="PANTHER" id="PTHR36444">
    <property type="entry name" value="TRANSCRIPTIONAL REGULATOR PROTEIN YOBU-RELATED"/>
    <property type="match status" value="1"/>
</dbReference>
<dbReference type="InterPro" id="IPR053182">
    <property type="entry name" value="YobU-like_regulator"/>
</dbReference>
<evidence type="ECO:0000313" key="2">
    <source>
        <dbReference type="EMBL" id="ARU59863.1"/>
    </source>
</evidence>
<dbReference type="InterPro" id="IPR010499">
    <property type="entry name" value="AraC_E-bd"/>
</dbReference>
<dbReference type="EMBL" id="CP021434">
    <property type="protein sequence ID" value="ARU59863.1"/>
    <property type="molecule type" value="Genomic_DNA"/>
</dbReference>
<dbReference type="KEGG" id="tum:CBW65_01425"/>
<sequence length="157" mass="18606">MNYTFIEQQEKMFIGMKFAGPFHVLPVEMPKLWKEFLSRVAEIPHAIEGVYYDISDEDFTHHIHTEYIAVEVERFETIPYGMLAFTIPARRFLTVTHQGPMSKVPDTYTQLFGWMKENGYELDLSTFRIERYDHRFLSSVDDPAREENAYEIMIPIK</sequence>
<reference evidence="3" key="1">
    <citation type="submission" date="2017-05" db="EMBL/GenBank/DDBJ databases">
        <authorList>
            <person name="Sung H."/>
        </authorList>
    </citation>
    <scope>NUCLEOTIDE SEQUENCE [LARGE SCALE GENOMIC DNA]</scope>
    <source>
        <strain evidence="3">AR23208</strain>
    </source>
</reference>
<dbReference type="Pfam" id="PF06445">
    <property type="entry name" value="GyrI-like"/>
    <property type="match status" value="1"/>
</dbReference>
<dbReference type="InterPro" id="IPR029442">
    <property type="entry name" value="GyrI-like"/>
</dbReference>
<dbReference type="AlphaFoldDB" id="A0A1Y0IKA0"/>
<accession>A0A1Y0IKA0</accession>
<evidence type="ECO:0000259" key="1">
    <source>
        <dbReference type="SMART" id="SM00871"/>
    </source>
</evidence>
<dbReference type="Gene3D" id="3.20.80.10">
    <property type="entry name" value="Regulatory factor, effector binding domain"/>
    <property type="match status" value="1"/>
</dbReference>
<keyword evidence="3" id="KW-1185">Reference proteome</keyword>
<dbReference type="SMART" id="SM00871">
    <property type="entry name" value="AraC_E_bind"/>
    <property type="match status" value="1"/>
</dbReference>
<dbReference type="InterPro" id="IPR011256">
    <property type="entry name" value="Reg_factor_effector_dom_sf"/>
</dbReference>
<dbReference type="OrthoDB" id="9773308at2"/>
<dbReference type="Proteomes" id="UP000195437">
    <property type="component" value="Chromosome"/>
</dbReference>
<protein>
    <recommendedName>
        <fullName evidence="1">AraC effector-binding domain-containing protein</fullName>
    </recommendedName>
</protein>
<name>A0A1Y0IKA0_9BACL</name>
<evidence type="ECO:0000313" key="3">
    <source>
        <dbReference type="Proteomes" id="UP000195437"/>
    </source>
</evidence>